<organism evidence="4 5">
    <name type="scientific">Erwinia persicina</name>
    <dbReference type="NCBI Taxonomy" id="55211"/>
    <lineage>
        <taxon>Bacteria</taxon>
        <taxon>Pseudomonadati</taxon>
        <taxon>Pseudomonadota</taxon>
        <taxon>Gammaproteobacteria</taxon>
        <taxon>Enterobacterales</taxon>
        <taxon>Erwiniaceae</taxon>
        <taxon>Erwinia</taxon>
    </lineage>
</organism>
<reference evidence="4 5" key="1">
    <citation type="journal article" date="2019" name="Sci. Rep.">
        <title>Differences in resource use lead to coexistence of seed-transmitted microbial populations.</title>
        <authorList>
            <person name="Torres-Cortes G."/>
            <person name="Garcia B.J."/>
            <person name="Compant S."/>
            <person name="Rezki S."/>
            <person name="Jones P."/>
            <person name="Preveaux A."/>
            <person name="Briand M."/>
            <person name="Roulet A."/>
            <person name="Bouchez O."/>
            <person name="Jacobson D."/>
            <person name="Barret M."/>
        </authorList>
    </citation>
    <scope>NUCLEOTIDE SEQUENCE [LARGE SCALE GENOMIC DNA]</scope>
    <source>
        <strain evidence="4 5">CFBP13511</strain>
    </source>
</reference>
<proteinExistence type="predicted"/>
<dbReference type="OrthoDB" id="8993739at2"/>
<dbReference type="STRING" id="1219360.GCA_001571305_04529"/>
<dbReference type="Proteomes" id="UP000306393">
    <property type="component" value="Unassembled WGS sequence"/>
</dbReference>
<dbReference type="SUPFAM" id="SSF51905">
    <property type="entry name" value="FAD/NAD(P)-binding domain"/>
    <property type="match status" value="1"/>
</dbReference>
<dbReference type="Proteomes" id="UP000661012">
    <property type="component" value="Unassembled WGS sequence"/>
</dbReference>
<protein>
    <submittedName>
        <fullName evidence="3">FAD-binding oxidoreductase</fullName>
    </submittedName>
    <submittedName>
        <fullName evidence="4">FAD-dependent oxidoreductase</fullName>
    </submittedName>
</protein>
<evidence type="ECO:0000256" key="1">
    <source>
        <dbReference type="ARBA" id="ARBA00023002"/>
    </source>
</evidence>
<comment type="caution">
    <text evidence="4">The sequence shown here is derived from an EMBL/GenBank/DDBJ whole genome shotgun (WGS) entry which is preliminary data.</text>
</comment>
<dbReference type="AlphaFoldDB" id="A0A4U3EWI9"/>
<gene>
    <name evidence="4" type="ORF">EpCFBP13511_20490</name>
    <name evidence="3" type="ORF">IFT93_10495</name>
</gene>
<dbReference type="GO" id="GO:0016491">
    <property type="term" value="F:oxidoreductase activity"/>
    <property type="evidence" value="ECO:0007669"/>
    <property type="project" value="UniProtKB-KW"/>
</dbReference>
<evidence type="ECO:0000313" key="4">
    <source>
        <dbReference type="EMBL" id="TKJ85113.1"/>
    </source>
</evidence>
<dbReference type="Gene3D" id="3.50.50.60">
    <property type="entry name" value="FAD/NAD(P)-binding domain"/>
    <property type="match status" value="1"/>
</dbReference>
<dbReference type="PANTHER" id="PTHR13847:SF289">
    <property type="entry name" value="GLYCINE OXIDASE"/>
    <property type="match status" value="1"/>
</dbReference>
<dbReference type="InterPro" id="IPR036188">
    <property type="entry name" value="FAD/NAD-bd_sf"/>
</dbReference>
<dbReference type="EMBL" id="QGAC01000024">
    <property type="protein sequence ID" value="TKJ85113.1"/>
    <property type="molecule type" value="Genomic_DNA"/>
</dbReference>
<accession>A0A4U3EWI9</accession>
<dbReference type="InterPro" id="IPR006076">
    <property type="entry name" value="FAD-dep_OxRdtase"/>
</dbReference>
<evidence type="ECO:0000313" key="6">
    <source>
        <dbReference type="Proteomes" id="UP000661012"/>
    </source>
</evidence>
<dbReference type="GO" id="GO:0005737">
    <property type="term" value="C:cytoplasm"/>
    <property type="evidence" value="ECO:0007669"/>
    <property type="project" value="TreeGrafter"/>
</dbReference>
<dbReference type="Pfam" id="PF01266">
    <property type="entry name" value="DAO"/>
    <property type="match status" value="1"/>
</dbReference>
<dbReference type="PANTHER" id="PTHR13847">
    <property type="entry name" value="SARCOSINE DEHYDROGENASE-RELATED"/>
    <property type="match status" value="1"/>
</dbReference>
<dbReference type="Gene3D" id="3.30.9.10">
    <property type="entry name" value="D-Amino Acid Oxidase, subunit A, domain 2"/>
    <property type="match status" value="1"/>
</dbReference>
<evidence type="ECO:0000313" key="3">
    <source>
        <dbReference type="EMBL" id="MBD8106845.1"/>
    </source>
</evidence>
<dbReference type="EMBL" id="JACYNN010000005">
    <property type="protein sequence ID" value="MBD8106845.1"/>
    <property type="molecule type" value="Genomic_DNA"/>
</dbReference>
<feature type="domain" description="FAD dependent oxidoreductase" evidence="2">
    <location>
        <begin position="18"/>
        <end position="336"/>
    </location>
</feature>
<sequence length="363" mass="38834">MEMFPTQEKVTVVSMKKRIVIVGAGITGASIAWHLDHLEFDVTVIEQNMPASGATGSAFGWLTGVVCDDAPDVLLRRAALEDWHRLEEQIPELQINWGGSLKYGATSQACLPEERLLDTAEIASLEPALVLPPSEARYAAKDGAIDAIEATRILLDKACGKGVVVQNQTTVEGFCMTNGKVTGVLTSQGQLEADCVVLACGTGIPALTKLMGTPVPVLASPAVLLRFAAPQCVVKTLIAGDDIEVRHCRNGDLLAAEDYPANGSVRETVIAAQALIRSRLRGAESASLTQYSIGERPVPQDEYPVLGFTDESEGVYVAVMHPAVTCAAAIGRLVSEELRNGKNDEIPEIYRLSRFGNKPLQQS</sequence>
<keyword evidence="1" id="KW-0560">Oxidoreductase</keyword>
<evidence type="ECO:0000313" key="5">
    <source>
        <dbReference type="Proteomes" id="UP000306393"/>
    </source>
</evidence>
<keyword evidence="6" id="KW-1185">Reference proteome</keyword>
<reference evidence="3 6" key="2">
    <citation type="journal article" date="2020" name="FEMS Microbiol. Ecol.">
        <title>Temporal dynamics of bacterial communities during seed development and maturation.</title>
        <authorList>
            <person name="Chesneau G."/>
            <person name="Torres-Cortes G."/>
            <person name="Briand M."/>
            <person name="Darrasse A."/>
            <person name="Preveaux A."/>
            <person name="Marais C."/>
            <person name="Jacques M.A."/>
            <person name="Shade A."/>
            <person name="Barret M."/>
        </authorList>
    </citation>
    <scope>NUCLEOTIDE SEQUENCE [LARGE SCALE GENOMIC DNA]</scope>
    <source>
        <strain evidence="3 6">CFBP13732</strain>
    </source>
</reference>
<evidence type="ECO:0000259" key="2">
    <source>
        <dbReference type="Pfam" id="PF01266"/>
    </source>
</evidence>
<name>A0A4U3EWI9_9GAMM</name>